<dbReference type="PROSITE" id="PS51987">
    <property type="entry name" value="GS_CATALYTIC"/>
    <property type="match status" value="1"/>
</dbReference>
<keyword evidence="4" id="KW-0547">Nucleotide-binding</keyword>
<accession>A0AAW9RHZ9</accession>
<evidence type="ECO:0000256" key="2">
    <source>
        <dbReference type="ARBA" id="ARBA00009897"/>
    </source>
</evidence>
<name>A0AAW9RHZ9_9GAMM</name>
<gene>
    <name evidence="11" type="ORF">V3330_06675</name>
</gene>
<dbReference type="GO" id="GO:0005524">
    <property type="term" value="F:ATP binding"/>
    <property type="evidence" value="ECO:0007669"/>
    <property type="project" value="UniProtKB-KW"/>
</dbReference>
<comment type="cofactor">
    <cofactor evidence="1">
        <name>Mg(2+)</name>
        <dbReference type="ChEBI" id="CHEBI:18420"/>
    </cofactor>
</comment>
<evidence type="ECO:0000256" key="3">
    <source>
        <dbReference type="ARBA" id="ARBA00022598"/>
    </source>
</evidence>
<comment type="caution">
    <text evidence="11">The sequence shown here is derived from an EMBL/GenBank/DDBJ whole genome shotgun (WGS) entry which is preliminary data.</text>
</comment>
<evidence type="ECO:0000256" key="5">
    <source>
        <dbReference type="ARBA" id="ARBA00022840"/>
    </source>
</evidence>
<keyword evidence="5" id="KW-0067">ATP-binding</keyword>
<dbReference type="SUPFAM" id="SSF55931">
    <property type="entry name" value="Glutamine synthetase/guanido kinase"/>
    <property type="match status" value="1"/>
</dbReference>
<evidence type="ECO:0000259" key="10">
    <source>
        <dbReference type="PROSITE" id="PS51987"/>
    </source>
</evidence>
<feature type="domain" description="GS catalytic" evidence="10">
    <location>
        <begin position="115"/>
        <end position="449"/>
    </location>
</feature>
<dbReference type="GO" id="GO:0004356">
    <property type="term" value="F:glutamine synthetase activity"/>
    <property type="evidence" value="ECO:0007669"/>
    <property type="project" value="InterPro"/>
</dbReference>
<proteinExistence type="inferred from homology"/>
<dbReference type="GO" id="GO:0006598">
    <property type="term" value="P:polyamine catabolic process"/>
    <property type="evidence" value="ECO:0007669"/>
    <property type="project" value="TreeGrafter"/>
</dbReference>
<evidence type="ECO:0000256" key="9">
    <source>
        <dbReference type="SAM" id="MobiDB-lite"/>
    </source>
</evidence>
<keyword evidence="12" id="KW-1185">Reference proteome</keyword>
<dbReference type="SUPFAM" id="SSF54368">
    <property type="entry name" value="Glutamine synthetase, N-terminal domain"/>
    <property type="match status" value="1"/>
</dbReference>
<evidence type="ECO:0000256" key="4">
    <source>
        <dbReference type="ARBA" id="ARBA00022741"/>
    </source>
</evidence>
<dbReference type="PROSITE" id="PS00181">
    <property type="entry name" value="GLNA_ATP"/>
    <property type="match status" value="1"/>
</dbReference>
<dbReference type="SMART" id="SM01230">
    <property type="entry name" value="Gln-synt_C"/>
    <property type="match status" value="1"/>
</dbReference>
<protein>
    <submittedName>
        <fullName evidence="11">Glutamine synthetase family protein</fullName>
        <ecNumber evidence="11">6.3.1.-</ecNumber>
    </submittedName>
</protein>
<dbReference type="EC" id="6.3.1.-" evidence="11"/>
<evidence type="ECO:0000313" key="12">
    <source>
        <dbReference type="Proteomes" id="UP001359886"/>
    </source>
</evidence>
<keyword evidence="6" id="KW-0460">Magnesium</keyword>
<keyword evidence="3 11" id="KW-0436">Ligase</keyword>
<dbReference type="AlphaFoldDB" id="A0AAW9RHZ9"/>
<evidence type="ECO:0000256" key="8">
    <source>
        <dbReference type="RuleBase" id="RU000384"/>
    </source>
</evidence>
<dbReference type="EMBL" id="JAZHOG010000003">
    <property type="protein sequence ID" value="MEJ8567306.1"/>
    <property type="molecule type" value="Genomic_DNA"/>
</dbReference>
<dbReference type="Gene3D" id="3.30.590.10">
    <property type="entry name" value="Glutamine synthetase/guanido kinase, catalytic domain"/>
    <property type="match status" value="1"/>
</dbReference>
<evidence type="ECO:0000256" key="1">
    <source>
        <dbReference type="ARBA" id="ARBA00001946"/>
    </source>
</evidence>
<reference evidence="11 12" key="1">
    <citation type="submission" date="2024-02" db="EMBL/GenBank/DDBJ databases">
        <title>A novel Wenzhouxiangellaceae bacterium, isolated from coastal sediments.</title>
        <authorList>
            <person name="Du Z.-J."/>
            <person name="Ye Y.-Q."/>
            <person name="Zhang X.-Y."/>
        </authorList>
    </citation>
    <scope>NUCLEOTIDE SEQUENCE [LARGE SCALE GENOMIC DNA]</scope>
    <source>
        <strain evidence="11 12">CH-27</strain>
    </source>
</reference>
<dbReference type="InterPro" id="IPR008146">
    <property type="entry name" value="Gln_synth_cat_dom"/>
</dbReference>
<evidence type="ECO:0000313" key="11">
    <source>
        <dbReference type="EMBL" id="MEJ8567306.1"/>
    </source>
</evidence>
<dbReference type="InterPro" id="IPR036651">
    <property type="entry name" value="Gln_synt_N_sf"/>
</dbReference>
<dbReference type="PANTHER" id="PTHR43785:SF3">
    <property type="entry name" value="GS CATALYTIC DOMAIN-CONTAINING PROTEIN"/>
    <property type="match status" value="1"/>
</dbReference>
<evidence type="ECO:0000256" key="6">
    <source>
        <dbReference type="ARBA" id="ARBA00022842"/>
    </source>
</evidence>
<comment type="similarity">
    <text evidence="2 7 8">Belongs to the glutamine synthetase family.</text>
</comment>
<dbReference type="FunFam" id="3.30.590.10:FF:000005">
    <property type="entry name" value="Probable glutamine synthetase"/>
    <property type="match status" value="1"/>
</dbReference>
<organism evidence="11 12">
    <name type="scientific">Elongatibacter sediminis</name>
    <dbReference type="NCBI Taxonomy" id="3119006"/>
    <lineage>
        <taxon>Bacteria</taxon>
        <taxon>Pseudomonadati</taxon>
        <taxon>Pseudomonadota</taxon>
        <taxon>Gammaproteobacteria</taxon>
        <taxon>Chromatiales</taxon>
        <taxon>Wenzhouxiangellaceae</taxon>
        <taxon>Elongatibacter</taxon>
    </lineage>
</organism>
<evidence type="ECO:0000256" key="7">
    <source>
        <dbReference type="PROSITE-ProRule" id="PRU01331"/>
    </source>
</evidence>
<dbReference type="InterPro" id="IPR014746">
    <property type="entry name" value="Gln_synth/guanido_kin_cat_dom"/>
</dbReference>
<dbReference type="GO" id="GO:0006542">
    <property type="term" value="P:glutamine biosynthetic process"/>
    <property type="evidence" value="ECO:0007669"/>
    <property type="project" value="InterPro"/>
</dbReference>
<sequence>MDFEQLKDWLQSNRITEIECLVPDIAGIARGKITPAKKYLREESIRLPESLFGQTVTGDWPEDDVYEKIVDPAERDMHVAPDPGTVRFVPWAHEPTAQIIHDCYYQDMTPVPYAPRQLLKRVLQAYEEEGWRPVVAPELEFFLTEVNKDPDNPLEPPTGRSGRKETARKSFGIDAVNEFDPLFEQMYDFCEAQELEIDTLIHEEGAAQMEINFQHGDALDLCDQVFLFKRTVRETAILHKCYATFMAKPMEEEPGSAMHVHQSVISLKSQQNIFTNEDGSPSDRFRWFIGGQQKYLNAAIPFFAPNVNSYRRLAPGYSAPINSHWAEDNRTVGLRVPGSDGANRRIEHRVSGADVNPYIAVAAMLATGLLGIREQVEPSAAIEGSAHHLPHALPRTIEEGFRYLDACESLVELMHPRFVELYKAVKMAEHAEFQQVISSWEREFLLLNV</sequence>
<feature type="region of interest" description="Disordered" evidence="9">
    <location>
        <begin position="147"/>
        <end position="167"/>
    </location>
</feature>
<dbReference type="PANTHER" id="PTHR43785">
    <property type="entry name" value="GAMMA-GLUTAMYLPUTRESCINE SYNTHETASE"/>
    <property type="match status" value="1"/>
</dbReference>
<dbReference type="RefSeq" id="WP_354694619.1">
    <property type="nucleotide sequence ID" value="NZ_JAZHOG010000003.1"/>
</dbReference>
<dbReference type="Pfam" id="PF00120">
    <property type="entry name" value="Gln-synt_C"/>
    <property type="match status" value="1"/>
</dbReference>
<dbReference type="Gene3D" id="3.10.20.70">
    <property type="entry name" value="Glutamine synthetase, N-terminal domain"/>
    <property type="match status" value="1"/>
</dbReference>
<dbReference type="InterPro" id="IPR027303">
    <property type="entry name" value="Gln_synth_gly_rich_site"/>
</dbReference>
<dbReference type="Proteomes" id="UP001359886">
    <property type="component" value="Unassembled WGS sequence"/>
</dbReference>